<dbReference type="PANTHER" id="PTHR33726">
    <property type="entry name" value="TRANSMEMBRANE PROTEIN"/>
    <property type="match status" value="1"/>
</dbReference>
<accession>A0A6V7NZ15</accession>
<dbReference type="PANTHER" id="PTHR33726:SF3">
    <property type="entry name" value="TRANSMEMBRANE PROTEIN"/>
    <property type="match status" value="1"/>
</dbReference>
<sequence length="100" mass="11643">MPVPSPLTRKRDTFFNKGSSSPLMATRWFRKLQHSKEGRRGPRSWKPSFFSSFSPSWKWTRLSFRFSLVDDVLFRILSVLEAVVLVLALSCFFLCCGCQF</sequence>
<reference evidence="2" key="1">
    <citation type="submission" date="2020-07" db="EMBL/GenBank/DDBJ databases">
        <authorList>
            <person name="Lin J."/>
        </authorList>
    </citation>
    <scope>NUCLEOTIDE SEQUENCE</scope>
</reference>
<evidence type="ECO:0000313" key="2">
    <source>
        <dbReference type="EMBL" id="CAD1823799.1"/>
    </source>
</evidence>
<proteinExistence type="predicted"/>
<dbReference type="EMBL" id="LR862143">
    <property type="protein sequence ID" value="CAD1823799.1"/>
    <property type="molecule type" value="Genomic_DNA"/>
</dbReference>
<keyword evidence="1" id="KW-1133">Transmembrane helix</keyword>
<organism evidence="2">
    <name type="scientific">Ananas comosus var. bracteatus</name>
    <name type="common">red pineapple</name>
    <dbReference type="NCBI Taxonomy" id="296719"/>
    <lineage>
        <taxon>Eukaryota</taxon>
        <taxon>Viridiplantae</taxon>
        <taxon>Streptophyta</taxon>
        <taxon>Embryophyta</taxon>
        <taxon>Tracheophyta</taxon>
        <taxon>Spermatophyta</taxon>
        <taxon>Magnoliopsida</taxon>
        <taxon>Liliopsida</taxon>
        <taxon>Poales</taxon>
        <taxon>Bromeliaceae</taxon>
        <taxon>Bromelioideae</taxon>
        <taxon>Ananas</taxon>
    </lineage>
</organism>
<protein>
    <recommendedName>
        <fullName evidence="3">Transmembrane protein</fullName>
    </recommendedName>
</protein>
<evidence type="ECO:0000256" key="1">
    <source>
        <dbReference type="SAM" id="Phobius"/>
    </source>
</evidence>
<evidence type="ECO:0008006" key="3">
    <source>
        <dbReference type="Google" id="ProtNLM"/>
    </source>
</evidence>
<keyword evidence="1" id="KW-0472">Membrane</keyword>
<feature type="transmembrane region" description="Helical" evidence="1">
    <location>
        <begin position="72"/>
        <end position="96"/>
    </location>
</feature>
<dbReference type="AlphaFoldDB" id="A0A6V7NZ15"/>
<name>A0A6V7NZ15_ANACO</name>
<keyword evidence="1" id="KW-0812">Transmembrane</keyword>
<gene>
    <name evidence="2" type="ORF">CB5_LOCUS7010</name>
</gene>